<comment type="similarity">
    <text evidence="2">Belongs to the GEF (guanine exchange factor) SopE family.</text>
</comment>
<comment type="subcellular location">
    <subcellularLocation>
        <location evidence="1">Secreted</location>
    </subcellularLocation>
</comment>
<organism evidence="8 9">
    <name type="scientific">Pantoea stewartii subsp. stewartii DC283</name>
    <dbReference type="NCBI Taxonomy" id="660596"/>
    <lineage>
        <taxon>Bacteria</taxon>
        <taxon>Pseudomonadati</taxon>
        <taxon>Pseudomonadota</taxon>
        <taxon>Gammaproteobacteria</taxon>
        <taxon>Enterobacterales</taxon>
        <taxon>Erwiniaceae</taxon>
        <taxon>Pantoea</taxon>
    </lineage>
</organism>
<evidence type="ECO:0000256" key="6">
    <source>
        <dbReference type="ARBA" id="ARBA00023026"/>
    </source>
</evidence>
<feature type="domain" description="Guanine nucleotide exchange factor SopE GEF" evidence="7">
    <location>
        <begin position="100"/>
        <end position="234"/>
    </location>
</feature>
<keyword evidence="4" id="KW-0964">Secreted</keyword>
<name>A0ABM6KC39_PANSE</name>
<reference evidence="8 9" key="1">
    <citation type="submission" date="2016-10" db="EMBL/GenBank/DDBJ databases">
        <title>Complete Genome Assembly of Pantoea stewartii subsp. stewartii DC283, a Corn Pathogen.</title>
        <authorList>
            <person name="Duong D.A."/>
            <person name="Stevens A.M."/>
            <person name="Jensen R.V."/>
        </authorList>
    </citation>
    <scope>NUCLEOTIDE SEQUENCE [LARGE SCALE GENOMIC DNA]</scope>
    <source>
        <strain evidence="8 9">DC283</strain>
        <plasmid evidence="8 9">pDSJ08</plasmid>
    </source>
</reference>
<dbReference type="SUPFAM" id="SSF81832">
    <property type="entry name" value="SopE-like GEF domain"/>
    <property type="match status" value="1"/>
</dbReference>
<keyword evidence="5" id="KW-0344">Guanine-nucleotide releasing factor</keyword>
<dbReference type="PRINTS" id="PR01593">
    <property type="entry name" value="SOPEPROTEIN"/>
</dbReference>
<dbReference type="InterPro" id="IPR005414">
    <property type="entry name" value="SopE"/>
</dbReference>
<evidence type="ECO:0000256" key="1">
    <source>
        <dbReference type="ARBA" id="ARBA00004613"/>
    </source>
</evidence>
<accession>A0ABM6KC39</accession>
<evidence type="ECO:0000259" key="7">
    <source>
        <dbReference type="Pfam" id="PF07487"/>
    </source>
</evidence>
<dbReference type="InterPro" id="IPR035949">
    <property type="entry name" value="SopE-like_GEF_dom_sf"/>
</dbReference>
<dbReference type="Pfam" id="PF07487">
    <property type="entry name" value="SopE_GEF"/>
    <property type="match status" value="1"/>
</dbReference>
<dbReference type="Gene3D" id="1.10.4120.10">
    <property type="entry name" value="SopE-like, GEF domain"/>
    <property type="match status" value="1"/>
</dbReference>
<dbReference type="RefSeq" id="WP_052310163.1">
    <property type="nucleotide sequence ID" value="NZ_AHIE01000039.1"/>
</dbReference>
<dbReference type="EMBL" id="CP017589">
    <property type="protein sequence ID" value="ARF52309.1"/>
    <property type="molecule type" value="Genomic_DNA"/>
</dbReference>
<evidence type="ECO:0000313" key="8">
    <source>
        <dbReference type="EMBL" id="ARF52309.1"/>
    </source>
</evidence>
<protein>
    <recommendedName>
        <fullName evidence="7">Guanine nucleotide exchange factor SopE GEF domain-containing protein</fullName>
    </recommendedName>
</protein>
<evidence type="ECO:0000256" key="3">
    <source>
        <dbReference type="ARBA" id="ARBA00022468"/>
    </source>
</evidence>
<keyword evidence="3" id="KW-0343">GTPase activation</keyword>
<gene>
    <name evidence="8" type="ORF">DSJ_23980</name>
</gene>
<evidence type="ECO:0000256" key="5">
    <source>
        <dbReference type="ARBA" id="ARBA00022658"/>
    </source>
</evidence>
<dbReference type="InterPro" id="IPR016019">
    <property type="entry name" value="SopE_GEF_dom"/>
</dbReference>
<proteinExistence type="inferred from homology"/>
<keyword evidence="9" id="KW-1185">Reference proteome</keyword>
<keyword evidence="8" id="KW-0614">Plasmid</keyword>
<keyword evidence="6" id="KW-0843">Virulence</keyword>
<evidence type="ECO:0000313" key="9">
    <source>
        <dbReference type="Proteomes" id="UP000192380"/>
    </source>
</evidence>
<geneLocation type="plasmid" evidence="8 9">
    <name>pDSJ08</name>
</geneLocation>
<dbReference type="Proteomes" id="UP000192380">
    <property type="component" value="Plasmid pDSJ08"/>
</dbReference>
<evidence type="ECO:0000256" key="4">
    <source>
        <dbReference type="ARBA" id="ARBA00022525"/>
    </source>
</evidence>
<evidence type="ECO:0000256" key="2">
    <source>
        <dbReference type="ARBA" id="ARBA00006320"/>
    </source>
</evidence>
<sequence length="236" mass="26687">MTKITSFQQTNRMHFEIKATDSKNKRNNKSSFINVLKGIVNSSARLKVFLFRRASCKDNLNNIKPFYSNIRNNVINSKVTMDFITKKLIELDLPGKAKEDPVYAKQTFDAVLASVYSNKKDFFCKKMISKDIDISGYLKAAGEAALQAGLEGKIDNNDTFIPNGAGANPFVTAVISSAQRKFPRFFLNKNQQDFFKQYAEKKISCEVGEICKDKGFISPVEFGVMLDKIARRYLLS</sequence>